<feature type="domain" description="Nucleotide exchange factor Fes1" evidence="4">
    <location>
        <begin position="1"/>
        <end position="84"/>
    </location>
</feature>
<dbReference type="eggNOG" id="KOG2160">
    <property type="taxonomic scope" value="Eukaryota"/>
</dbReference>
<dbReference type="InterPro" id="IPR013918">
    <property type="entry name" value="Nucleotide_exch_fac_Fes1"/>
</dbReference>
<dbReference type="GO" id="GO:0005783">
    <property type="term" value="C:endoplasmic reticulum"/>
    <property type="evidence" value="ECO:0007669"/>
    <property type="project" value="TreeGrafter"/>
</dbReference>
<dbReference type="EMBL" id="AACS02000010">
    <property type="protein sequence ID" value="EAU87822.1"/>
    <property type="molecule type" value="Genomic_DNA"/>
</dbReference>
<dbReference type="GeneID" id="6010531"/>
<feature type="region of interest" description="Disordered" evidence="3">
    <location>
        <begin position="1"/>
        <end position="31"/>
    </location>
</feature>
<gene>
    <name evidence="5" type="ORF">CC1G_09441</name>
</gene>
<dbReference type="InterPro" id="IPR016024">
    <property type="entry name" value="ARM-type_fold"/>
</dbReference>
<dbReference type="Pfam" id="PF08609">
    <property type="entry name" value="Fes1"/>
    <property type="match status" value="1"/>
</dbReference>
<name>A8NIL9_COPC7</name>
<evidence type="ECO:0000256" key="1">
    <source>
        <dbReference type="ARBA" id="ARBA00011045"/>
    </source>
</evidence>
<dbReference type="OrthoDB" id="10250458at2759"/>
<accession>A8NIL9</accession>
<dbReference type="PANTHER" id="PTHR19316">
    <property type="entry name" value="PROTEIN FOLDING REGULATOR"/>
    <property type="match status" value="1"/>
</dbReference>
<keyword evidence="6" id="KW-1185">Reference proteome</keyword>
<dbReference type="AlphaFoldDB" id="A8NIL9"/>
<dbReference type="PANTHER" id="PTHR19316:SF18">
    <property type="entry name" value="HSP70-BINDING PROTEIN 1"/>
    <property type="match status" value="1"/>
</dbReference>
<organism evidence="5 6">
    <name type="scientific">Coprinopsis cinerea (strain Okayama-7 / 130 / ATCC MYA-4618 / FGSC 9003)</name>
    <name type="common">Inky cap fungus</name>
    <name type="synonym">Hormographiella aspergillata</name>
    <dbReference type="NCBI Taxonomy" id="240176"/>
    <lineage>
        <taxon>Eukaryota</taxon>
        <taxon>Fungi</taxon>
        <taxon>Dikarya</taxon>
        <taxon>Basidiomycota</taxon>
        <taxon>Agaricomycotina</taxon>
        <taxon>Agaricomycetes</taxon>
        <taxon>Agaricomycetidae</taxon>
        <taxon>Agaricales</taxon>
        <taxon>Agaricineae</taxon>
        <taxon>Psathyrellaceae</taxon>
        <taxon>Coprinopsis</taxon>
    </lineage>
</organism>
<dbReference type="InParanoid" id="A8NIL9"/>
<dbReference type="STRING" id="240176.A8NIL9"/>
<comment type="similarity">
    <text evidence="1">Belongs to the FES1 family.</text>
</comment>
<dbReference type="OMA" id="PNSHASM"/>
<dbReference type="InterPro" id="IPR011989">
    <property type="entry name" value="ARM-like"/>
</dbReference>
<dbReference type="InterPro" id="IPR050693">
    <property type="entry name" value="Hsp70_NEF-Inhibitors"/>
</dbReference>
<sequence length="375" mass="41175">MESLLRWSIQNSTPLDSAPSDRPPARREDLNPEIIDMILGKSDAELMKEDVAVAVDTSKSEDERLNALDHLEMLIEQIDNANNLEKLKLWEPLQSILTSDASKEIKVATLWVIGTAVQNNPAAQDVYRELKPLPTILSFLSPQTSTIEERSKAIYTLSGLLKHNAPALKDLSQSGWETLRNALQDPAISVRRKAVFLLSALLIPTDPGPHPHAAHQAPLMLSDAPANLNAQPSTAVTSIEGPSVNVLTPDNRPANPENPIHPNSHAAHLRDSSRSQTSAITLEAFGKYGLLDKVISSIVTPLPHGPDGDHVGPDHDYEEKALRLLHTYAVPCRGPFTPEEKATLKKWISDAGTQSQLEERWNFTSEEYSQLVAAL</sequence>
<dbReference type="FunCoup" id="A8NIL9">
    <property type="interactions" value="331"/>
</dbReference>
<reference evidence="5 6" key="1">
    <citation type="journal article" date="2010" name="Proc. Natl. Acad. Sci. U.S.A.">
        <title>Insights into evolution of multicellular fungi from the assembled chromosomes of the mushroom Coprinopsis cinerea (Coprinus cinereus).</title>
        <authorList>
            <person name="Stajich J.E."/>
            <person name="Wilke S.K."/>
            <person name="Ahren D."/>
            <person name="Au C.H."/>
            <person name="Birren B.W."/>
            <person name="Borodovsky M."/>
            <person name="Burns C."/>
            <person name="Canback B."/>
            <person name="Casselton L.A."/>
            <person name="Cheng C.K."/>
            <person name="Deng J."/>
            <person name="Dietrich F.S."/>
            <person name="Fargo D.C."/>
            <person name="Farman M.L."/>
            <person name="Gathman A.C."/>
            <person name="Goldberg J."/>
            <person name="Guigo R."/>
            <person name="Hoegger P.J."/>
            <person name="Hooker J.B."/>
            <person name="Huggins A."/>
            <person name="James T.Y."/>
            <person name="Kamada T."/>
            <person name="Kilaru S."/>
            <person name="Kodira C."/>
            <person name="Kues U."/>
            <person name="Kupfer D."/>
            <person name="Kwan H.S."/>
            <person name="Lomsadze A."/>
            <person name="Li W."/>
            <person name="Lilly W.W."/>
            <person name="Ma L.J."/>
            <person name="Mackey A.J."/>
            <person name="Manning G."/>
            <person name="Martin F."/>
            <person name="Muraguchi H."/>
            <person name="Natvig D.O."/>
            <person name="Palmerini H."/>
            <person name="Ramesh M.A."/>
            <person name="Rehmeyer C.J."/>
            <person name="Roe B.A."/>
            <person name="Shenoy N."/>
            <person name="Stanke M."/>
            <person name="Ter-Hovhannisyan V."/>
            <person name="Tunlid A."/>
            <person name="Velagapudi R."/>
            <person name="Vision T.J."/>
            <person name="Zeng Q."/>
            <person name="Zolan M.E."/>
            <person name="Pukkila P.J."/>
        </authorList>
    </citation>
    <scope>NUCLEOTIDE SEQUENCE [LARGE SCALE GENOMIC DNA]</scope>
    <source>
        <strain evidence="6">Okayama-7 / 130 / ATCC MYA-4618 / FGSC 9003</strain>
    </source>
</reference>
<keyword evidence="2" id="KW-0677">Repeat</keyword>
<dbReference type="Proteomes" id="UP000001861">
    <property type="component" value="Unassembled WGS sequence"/>
</dbReference>
<dbReference type="RefSeq" id="XP_001834027.1">
    <property type="nucleotide sequence ID" value="XM_001833975.2"/>
</dbReference>
<evidence type="ECO:0000313" key="5">
    <source>
        <dbReference type="EMBL" id="EAU87822.1"/>
    </source>
</evidence>
<dbReference type="Gene3D" id="1.25.10.10">
    <property type="entry name" value="Leucine-rich Repeat Variant"/>
    <property type="match status" value="1"/>
</dbReference>
<evidence type="ECO:0000256" key="3">
    <source>
        <dbReference type="SAM" id="MobiDB-lite"/>
    </source>
</evidence>
<evidence type="ECO:0000313" key="6">
    <source>
        <dbReference type="Proteomes" id="UP000001861"/>
    </source>
</evidence>
<comment type="caution">
    <text evidence="5">The sequence shown here is derived from an EMBL/GenBank/DDBJ whole genome shotgun (WGS) entry which is preliminary data.</text>
</comment>
<proteinExistence type="inferred from homology"/>
<protein>
    <submittedName>
        <fullName evidence="5">Adenyl-nucleotide exchange factor</fullName>
    </submittedName>
</protein>
<dbReference type="KEGG" id="cci:CC1G_09441"/>
<dbReference type="GO" id="GO:0000774">
    <property type="term" value="F:adenyl-nucleotide exchange factor activity"/>
    <property type="evidence" value="ECO:0007669"/>
    <property type="project" value="TreeGrafter"/>
</dbReference>
<evidence type="ECO:0000259" key="4">
    <source>
        <dbReference type="Pfam" id="PF08609"/>
    </source>
</evidence>
<evidence type="ECO:0000256" key="2">
    <source>
        <dbReference type="ARBA" id="ARBA00022737"/>
    </source>
</evidence>
<dbReference type="SUPFAM" id="SSF48371">
    <property type="entry name" value="ARM repeat"/>
    <property type="match status" value="1"/>
</dbReference>
<dbReference type="VEuPathDB" id="FungiDB:CC1G_09441"/>